<sequence>MPASGIITPPKLFCVEPGCELTTFTTRSNLNRHNLSKHGLKVHMPCGREQQNHKSNIERHKKSCQRCRAALSQALTLDGRHGSGSPRSATTCATEMSNFGHSLQNYPEDLNGMINFMDDYSLGAFQWGNHCRNGRPGGWV</sequence>
<organism evidence="1 2">
    <name type="scientific">Colletotrichum melonis</name>
    <dbReference type="NCBI Taxonomy" id="1209925"/>
    <lineage>
        <taxon>Eukaryota</taxon>
        <taxon>Fungi</taxon>
        <taxon>Dikarya</taxon>
        <taxon>Ascomycota</taxon>
        <taxon>Pezizomycotina</taxon>
        <taxon>Sordariomycetes</taxon>
        <taxon>Hypocreomycetidae</taxon>
        <taxon>Glomerellales</taxon>
        <taxon>Glomerellaceae</taxon>
        <taxon>Colletotrichum</taxon>
        <taxon>Colletotrichum acutatum species complex</taxon>
    </lineage>
</organism>
<gene>
    <name evidence="1" type="ORF">CMEL01_10868</name>
</gene>
<dbReference type="AlphaFoldDB" id="A0AAI9UYI1"/>
<evidence type="ECO:0000313" key="1">
    <source>
        <dbReference type="EMBL" id="KAK1466875.1"/>
    </source>
</evidence>
<proteinExistence type="predicted"/>
<keyword evidence="2" id="KW-1185">Reference proteome</keyword>
<comment type="caution">
    <text evidence="1">The sequence shown here is derived from an EMBL/GenBank/DDBJ whole genome shotgun (WGS) entry which is preliminary data.</text>
</comment>
<accession>A0AAI9UYI1</accession>
<protein>
    <submittedName>
        <fullName evidence="1">Uncharacterized protein</fullName>
    </submittedName>
</protein>
<dbReference type="EMBL" id="MLGG01000002">
    <property type="protein sequence ID" value="KAK1466875.1"/>
    <property type="molecule type" value="Genomic_DNA"/>
</dbReference>
<evidence type="ECO:0000313" key="2">
    <source>
        <dbReference type="Proteomes" id="UP001239795"/>
    </source>
</evidence>
<dbReference type="Proteomes" id="UP001239795">
    <property type="component" value="Unassembled WGS sequence"/>
</dbReference>
<name>A0AAI9UYI1_9PEZI</name>
<reference evidence="1 2" key="1">
    <citation type="submission" date="2016-10" db="EMBL/GenBank/DDBJ databases">
        <title>The genome sequence of Colletotrichum fioriniae PJ7.</title>
        <authorList>
            <person name="Baroncelli R."/>
        </authorList>
    </citation>
    <scope>NUCLEOTIDE SEQUENCE [LARGE SCALE GENOMIC DNA]</scope>
    <source>
        <strain evidence="1">Col 31</strain>
    </source>
</reference>